<dbReference type="InterPro" id="IPR057563">
    <property type="entry name" value="Sema5A/B-like_TSP-1"/>
</dbReference>
<dbReference type="InterPro" id="IPR048224">
    <property type="entry name" value="Sema5C_Sema"/>
</dbReference>
<keyword evidence="11 18" id="KW-1133">Transmembrane helix</keyword>
<evidence type="ECO:0000256" key="3">
    <source>
        <dbReference type="ARBA" id="ARBA00009492"/>
    </source>
</evidence>
<name>A0A195B4Z3_9HYME</name>
<dbReference type="GO" id="GO:0005886">
    <property type="term" value="C:plasma membrane"/>
    <property type="evidence" value="ECO:0007669"/>
    <property type="project" value="TreeGrafter"/>
</dbReference>
<dbReference type="GO" id="GO:0007411">
    <property type="term" value="P:axon guidance"/>
    <property type="evidence" value="ECO:0007669"/>
    <property type="project" value="TreeGrafter"/>
</dbReference>
<dbReference type="GO" id="GO:0071526">
    <property type="term" value="P:semaphorin-plexin signaling pathway"/>
    <property type="evidence" value="ECO:0007669"/>
    <property type="project" value="TreeGrafter"/>
</dbReference>
<dbReference type="PANTHER" id="PTHR11036">
    <property type="entry name" value="SEMAPHORIN"/>
    <property type="match status" value="1"/>
</dbReference>
<keyword evidence="5" id="KW-0964">Secreted</keyword>
<dbReference type="PROSITE" id="PS51004">
    <property type="entry name" value="SEMA"/>
    <property type="match status" value="1"/>
</dbReference>
<evidence type="ECO:0000256" key="10">
    <source>
        <dbReference type="ARBA" id="ARBA00022902"/>
    </source>
</evidence>
<dbReference type="Gene3D" id="2.130.10.10">
    <property type="entry name" value="YVTN repeat-like/Quinoprotein amine dehydrogenase"/>
    <property type="match status" value="1"/>
</dbReference>
<dbReference type="FunFam" id="2.20.100.10:FF:000007">
    <property type="entry name" value="Thrombospondin 1"/>
    <property type="match status" value="1"/>
</dbReference>
<dbReference type="EMBL" id="KQ976598">
    <property type="protein sequence ID" value="KYM79566.1"/>
    <property type="molecule type" value="Genomic_DNA"/>
</dbReference>
<dbReference type="FunFam" id="2.130.10.10:FF:000369">
    <property type="entry name" value="semaphorin-2A isoform X1"/>
    <property type="match status" value="1"/>
</dbReference>
<proteinExistence type="inferred from homology"/>
<dbReference type="InterPro" id="IPR036352">
    <property type="entry name" value="Semap_dom_sf"/>
</dbReference>
<dbReference type="InterPro" id="IPR015943">
    <property type="entry name" value="WD40/YVTN_repeat-like_dom_sf"/>
</dbReference>
<keyword evidence="4" id="KW-0217">Developmental protein</keyword>
<evidence type="ECO:0000256" key="9">
    <source>
        <dbReference type="ARBA" id="ARBA00022782"/>
    </source>
</evidence>
<dbReference type="Pfam" id="PF01403">
    <property type="entry name" value="Sema"/>
    <property type="match status" value="1"/>
</dbReference>
<dbReference type="InterPro" id="IPR000884">
    <property type="entry name" value="TSP1_rpt"/>
</dbReference>
<dbReference type="GO" id="GO:0005576">
    <property type="term" value="C:extracellular region"/>
    <property type="evidence" value="ECO:0007669"/>
    <property type="project" value="UniProtKB-SubCell"/>
</dbReference>
<keyword evidence="6 18" id="KW-0812">Transmembrane</keyword>
<keyword evidence="9" id="KW-0221">Differentiation</keyword>
<feature type="transmembrane region" description="Helical" evidence="18">
    <location>
        <begin position="1131"/>
        <end position="1157"/>
    </location>
</feature>
<keyword evidence="7" id="KW-0732">Signal</keyword>
<dbReference type="SUPFAM" id="SSF82895">
    <property type="entry name" value="TSP-1 type 1 repeat"/>
    <property type="match status" value="5"/>
</dbReference>
<evidence type="ECO:0000256" key="16">
    <source>
        <dbReference type="PROSITE-ProRule" id="PRU00352"/>
    </source>
</evidence>
<sequence>MFATIARTKRFPSSLIRNWLVNRISKFLTAIISENGSTPTDRDMKYTYTLFIKARIIAPDLAETSMFRQEGVTTYSQLLFDVARQQVVVGARITVPELGPASEFSNSELDVQFCTLSRNVQSIDYVGRETGAPKNRLISRVLGGEAPYALAYICVSTRIEVKWAAVECRPRSFRGLLEAAVKPEYAFVTATSASCERLEIGRERRFYLEIPGTSSRHLSQAVAFLGRDNLYRLTLTSLTDLEHASWSAPEDKVNTCQNKGQSVEDCHNYVKVLLSNGKSLFTCGTYAFSPWCAWREIENITSVTSEMSGVAMCPYSPHANVTALLSRGPSGGLFAGARTDFSGADPAIYRTLASPNLRTRQYDSMWLNDPQFVGSFETEDHVYFLFRESAVEYINCGKKIYSRIARVCKNDRGGQIMMKDVWTTFSKARLNCSLPGEFPFYYDEIQGAAYHPEEGIIYATFTTPINGIAGSAICAFNMSAIVASFNGPFKYQENAGAAWERRPVAHHNRQRCGSSSDTAPHQIMDNQRYQLMDEAVQSTMLEPLHTVTLERFTHIAVDVTPTKLHRSVTVLYVATATGLIKKISVLPRTQETCIVEVWGPLPSPPMTLQFLKDTQSLYVGMEIGLLRIPAVQCYRHRSRQACLNAQEPYCGWNELLMKCAEAPKQNYQYNYLANHWHQEVTKCPVLTDPVDGGWSAWSPWSSCQHGTGEQSLGHSHVHSHSHEHAEKIDTCQCQTRECNNPPPQHGGESCTGTRVRVTNCTVHGGWTAWSAWSACSQTCGFAMKTRRRTCTNPAPAFGGRVCVGHDHDDIMCIDLPPCPAPAKTTPPPQTGQWSIWGPWHACTRPCNGGIRLRKRTCDSPSPKKGGVECPGCDFQIEECNNHKCTETRRYSGWTPWLTVNSSLQSDSTVYLEKRFRFSCRAQTDDPSSVRVQLAKEEERSCRNDGSCLRGKDTYAESINENGWGEWSSWGSCDRPCGKGTQHRVRQCESPPCENGLATQSRICNSHSCHGNTAEGQWSCWTEWSECSTTCGIGVRTRTRECLGPESCNGPRLDKEICEMSSCESLAGWDTWSYWTPCDGDHQQHRKRTCLQHGPGMCQGLTRETRDCLPADCMDNDVNALPSSVESSGVTVGAAVGGCVISFTIGLALTAVLCFCYLKRRKPSIPGSPHYISKQNSYVIVPLKEVNAKRQPSFSGSTNGNGTLRGKNNPNVNGLGSPKLYPKSLDYESATLKRNSHGQQHIRADLDQDKYY</sequence>
<dbReference type="SUPFAM" id="SSF101912">
    <property type="entry name" value="Sema domain"/>
    <property type="match status" value="1"/>
</dbReference>
<evidence type="ECO:0000259" key="19">
    <source>
        <dbReference type="PROSITE" id="PS51004"/>
    </source>
</evidence>
<dbReference type="GO" id="GO:0045499">
    <property type="term" value="F:chemorepellent activity"/>
    <property type="evidence" value="ECO:0007669"/>
    <property type="project" value="TreeGrafter"/>
</dbReference>
<dbReference type="PANTHER" id="PTHR11036:SF79">
    <property type="entry name" value="SEMAPHORIN 5C, ISOFORM A"/>
    <property type="match status" value="1"/>
</dbReference>
<dbReference type="InterPro" id="IPR027231">
    <property type="entry name" value="Semaphorin"/>
</dbReference>
<accession>A0A195B4Z3</accession>
<keyword evidence="21" id="KW-1185">Reference proteome</keyword>
<dbReference type="STRING" id="520822.A0A195B4Z3"/>
<comment type="similarity">
    <text evidence="3">Belongs to the semaphorin family.</text>
</comment>
<dbReference type="Pfam" id="PF00090">
    <property type="entry name" value="TSP_1"/>
    <property type="match status" value="5"/>
</dbReference>
<evidence type="ECO:0000313" key="21">
    <source>
        <dbReference type="Proteomes" id="UP000078540"/>
    </source>
</evidence>
<keyword evidence="18" id="KW-0472">Membrane</keyword>
<reference evidence="20 21" key="1">
    <citation type="submission" date="2015-09" db="EMBL/GenBank/DDBJ databases">
        <title>Atta colombica WGS genome.</title>
        <authorList>
            <person name="Nygaard S."/>
            <person name="Hu H."/>
            <person name="Boomsma J."/>
            <person name="Zhang G."/>
        </authorList>
    </citation>
    <scope>NUCLEOTIDE SEQUENCE [LARGE SCALE GENOMIC DNA]</scope>
    <source>
        <strain evidence="20">Treedump-2</strain>
        <tissue evidence="20">Whole body</tissue>
    </source>
</reference>
<dbReference type="Proteomes" id="UP000078540">
    <property type="component" value="Unassembled WGS sequence"/>
</dbReference>
<evidence type="ECO:0000256" key="17">
    <source>
        <dbReference type="SAM" id="MobiDB-lite"/>
    </source>
</evidence>
<evidence type="ECO:0000256" key="7">
    <source>
        <dbReference type="ARBA" id="ARBA00022729"/>
    </source>
</evidence>
<dbReference type="PROSITE" id="PS50092">
    <property type="entry name" value="TSP1"/>
    <property type="match status" value="6"/>
</dbReference>
<keyword evidence="12" id="KW-1015">Disulfide bond</keyword>
<dbReference type="SMART" id="SM00630">
    <property type="entry name" value="Sema"/>
    <property type="match status" value="1"/>
</dbReference>
<keyword evidence="8" id="KW-0677">Repeat</keyword>
<evidence type="ECO:0000256" key="5">
    <source>
        <dbReference type="ARBA" id="ARBA00022525"/>
    </source>
</evidence>
<evidence type="ECO:0000256" key="11">
    <source>
        <dbReference type="ARBA" id="ARBA00022989"/>
    </source>
</evidence>
<protein>
    <recommendedName>
        <fullName evidence="15">Semaphorin-2A</fullName>
    </recommendedName>
</protein>
<feature type="region of interest" description="Disordered" evidence="17">
    <location>
        <begin position="1189"/>
        <end position="1214"/>
    </location>
</feature>
<organism evidence="20 21">
    <name type="scientific">Atta colombica</name>
    <dbReference type="NCBI Taxonomy" id="520822"/>
    <lineage>
        <taxon>Eukaryota</taxon>
        <taxon>Metazoa</taxon>
        <taxon>Ecdysozoa</taxon>
        <taxon>Arthropoda</taxon>
        <taxon>Hexapoda</taxon>
        <taxon>Insecta</taxon>
        <taxon>Pterygota</taxon>
        <taxon>Neoptera</taxon>
        <taxon>Endopterygota</taxon>
        <taxon>Hymenoptera</taxon>
        <taxon>Apocrita</taxon>
        <taxon>Aculeata</taxon>
        <taxon>Formicoidea</taxon>
        <taxon>Formicidae</taxon>
        <taxon>Myrmicinae</taxon>
        <taxon>Atta</taxon>
    </lineage>
</organism>
<dbReference type="Gene3D" id="3.30.1680.10">
    <property type="entry name" value="ligand-binding face of the semaphorins, domain 2"/>
    <property type="match status" value="1"/>
</dbReference>
<keyword evidence="14" id="KW-0393">Immunoglobulin domain</keyword>
<evidence type="ECO:0000256" key="2">
    <source>
        <dbReference type="ARBA" id="ARBA00004613"/>
    </source>
</evidence>
<evidence type="ECO:0000256" key="15">
    <source>
        <dbReference type="ARBA" id="ARBA00074148"/>
    </source>
</evidence>
<evidence type="ECO:0000256" key="13">
    <source>
        <dbReference type="ARBA" id="ARBA00023180"/>
    </source>
</evidence>
<evidence type="ECO:0000256" key="12">
    <source>
        <dbReference type="ARBA" id="ARBA00023157"/>
    </source>
</evidence>
<feature type="domain" description="Sema" evidence="19">
    <location>
        <begin position="190"/>
        <end position="630"/>
    </location>
</feature>
<dbReference type="PRINTS" id="PR01705">
    <property type="entry name" value="TSP1REPEAT"/>
</dbReference>
<comment type="subcellular location">
    <subcellularLocation>
        <location evidence="1">Membrane</location>
        <topology evidence="1">Single-pass membrane protein</topology>
    </subcellularLocation>
    <subcellularLocation>
        <location evidence="2">Secreted</location>
    </subcellularLocation>
</comment>
<dbReference type="GO" id="GO:0030215">
    <property type="term" value="F:semaphorin receptor binding"/>
    <property type="evidence" value="ECO:0007669"/>
    <property type="project" value="InterPro"/>
</dbReference>
<evidence type="ECO:0000256" key="18">
    <source>
        <dbReference type="SAM" id="Phobius"/>
    </source>
</evidence>
<dbReference type="AlphaFoldDB" id="A0A195B4Z3"/>
<dbReference type="CDD" id="cd11265">
    <property type="entry name" value="Sema_5C"/>
    <property type="match status" value="1"/>
</dbReference>
<evidence type="ECO:0000256" key="1">
    <source>
        <dbReference type="ARBA" id="ARBA00004167"/>
    </source>
</evidence>
<dbReference type="Gene3D" id="2.20.100.10">
    <property type="entry name" value="Thrombospondin type-1 (TSP1) repeat"/>
    <property type="match status" value="5"/>
</dbReference>
<dbReference type="InterPro" id="IPR001627">
    <property type="entry name" value="Semap_dom"/>
</dbReference>
<dbReference type="GO" id="GO:0030335">
    <property type="term" value="P:positive regulation of cell migration"/>
    <property type="evidence" value="ECO:0007669"/>
    <property type="project" value="TreeGrafter"/>
</dbReference>
<evidence type="ECO:0000256" key="14">
    <source>
        <dbReference type="ARBA" id="ARBA00023319"/>
    </source>
</evidence>
<keyword evidence="10" id="KW-0524">Neurogenesis</keyword>
<evidence type="ECO:0000313" key="20">
    <source>
        <dbReference type="EMBL" id="KYM79566.1"/>
    </source>
</evidence>
<keyword evidence="13" id="KW-0325">Glycoprotein</keyword>
<dbReference type="SUPFAM" id="SSF103575">
    <property type="entry name" value="Plexin repeat"/>
    <property type="match status" value="1"/>
</dbReference>
<dbReference type="InterPro" id="IPR036383">
    <property type="entry name" value="TSP1_rpt_sf"/>
</dbReference>
<feature type="region of interest" description="Disordered" evidence="17">
    <location>
        <begin position="1231"/>
        <end position="1251"/>
    </location>
</feature>
<gene>
    <name evidence="20" type="ORF">ALC53_10005</name>
</gene>
<dbReference type="Pfam" id="PF23260">
    <property type="entry name" value="TSP1_2"/>
    <property type="match status" value="1"/>
</dbReference>
<evidence type="ECO:0000256" key="4">
    <source>
        <dbReference type="ARBA" id="ARBA00022473"/>
    </source>
</evidence>
<dbReference type="FunFam" id="2.20.100.10:FF:000001">
    <property type="entry name" value="semaphorin-5A isoform X1"/>
    <property type="match status" value="1"/>
</dbReference>
<evidence type="ECO:0000256" key="6">
    <source>
        <dbReference type="ARBA" id="ARBA00022692"/>
    </source>
</evidence>
<dbReference type="SMART" id="SM00209">
    <property type="entry name" value="TSP1"/>
    <property type="match status" value="6"/>
</dbReference>
<feature type="compositionally biased region" description="Polar residues" evidence="17">
    <location>
        <begin position="1189"/>
        <end position="1213"/>
    </location>
</feature>
<feature type="compositionally biased region" description="Basic and acidic residues" evidence="17">
    <location>
        <begin position="1241"/>
        <end position="1251"/>
    </location>
</feature>
<evidence type="ECO:0000256" key="8">
    <source>
        <dbReference type="ARBA" id="ARBA00022737"/>
    </source>
</evidence>
<comment type="caution">
    <text evidence="16">Lacks conserved residue(s) required for the propagation of feature annotation.</text>
</comment>